<organism evidence="10 11">
    <name type="scientific">Thermoanaerobacterium thermosaccharolyticum</name>
    <name type="common">Clostridium thermosaccharolyticum</name>
    <dbReference type="NCBI Taxonomy" id="1517"/>
    <lineage>
        <taxon>Bacteria</taxon>
        <taxon>Bacillati</taxon>
        <taxon>Bacillota</taxon>
        <taxon>Clostridia</taxon>
        <taxon>Thermoanaerobacterales</taxon>
        <taxon>Thermoanaerobacteraceae</taxon>
        <taxon>Thermoanaerobacterium</taxon>
    </lineage>
</organism>
<dbReference type="FunFam" id="3.10.310.10:FF:000001">
    <property type="entry name" value="Diaminopimelate epimerase"/>
    <property type="match status" value="1"/>
</dbReference>
<feature type="binding site" evidence="9">
    <location>
        <begin position="211"/>
        <end position="212"/>
    </location>
    <ligand>
        <name>substrate</name>
    </ligand>
</feature>
<feature type="site" description="Could be important to modulate the pK values of the two catalytic cysteine residues" evidence="9">
    <location>
        <position position="211"/>
    </location>
</feature>
<comment type="subunit">
    <text evidence="9">Homodimer.</text>
</comment>
<feature type="binding site" evidence="9">
    <location>
        <begin position="72"/>
        <end position="73"/>
    </location>
    <ligand>
        <name>substrate</name>
    </ligand>
</feature>
<dbReference type="HAMAP" id="MF_00197">
    <property type="entry name" value="DAP_epimerase"/>
    <property type="match status" value="1"/>
</dbReference>
<feature type="binding site" evidence="9">
    <location>
        <position position="62"/>
    </location>
    <ligand>
        <name>substrate</name>
    </ligand>
</feature>
<dbReference type="GO" id="GO:0005829">
    <property type="term" value="C:cytosol"/>
    <property type="evidence" value="ECO:0007669"/>
    <property type="project" value="TreeGrafter"/>
</dbReference>
<dbReference type="EC" id="5.1.1.7" evidence="3 9"/>
<proteinExistence type="inferred from homology"/>
<accession>A0A223I2F1</accession>
<dbReference type="NCBIfam" id="TIGR00652">
    <property type="entry name" value="DapF"/>
    <property type="match status" value="1"/>
</dbReference>
<protein>
    <recommendedName>
        <fullName evidence="3 9">Diaminopimelate epimerase</fullName>
        <shortName evidence="9">DAP epimerase</shortName>
        <ecNumber evidence="3 9">5.1.1.7</ecNumber>
    </recommendedName>
    <alternativeName>
        <fullName evidence="9">PLP-independent amino acid racemase</fullName>
    </alternativeName>
</protein>
<comment type="pathway">
    <text evidence="1 9">Amino-acid biosynthesis; L-lysine biosynthesis via DAP pathway; DL-2,6-diaminopimelate from LL-2,6-diaminopimelate: step 1/1.</text>
</comment>
<dbReference type="SUPFAM" id="SSF54506">
    <property type="entry name" value="Diaminopimelate epimerase-like"/>
    <property type="match status" value="2"/>
</dbReference>
<dbReference type="PANTHER" id="PTHR31689">
    <property type="entry name" value="DIAMINOPIMELATE EPIMERASE, CHLOROPLASTIC"/>
    <property type="match status" value="1"/>
</dbReference>
<comment type="similarity">
    <text evidence="2 9">Belongs to the diaminopimelate epimerase family.</text>
</comment>
<dbReference type="InterPro" id="IPR018510">
    <property type="entry name" value="DAP_epimerase_AS"/>
</dbReference>
<keyword evidence="6 9" id="KW-0457">Lysine biosynthesis</keyword>
<evidence type="ECO:0000256" key="2">
    <source>
        <dbReference type="ARBA" id="ARBA00010219"/>
    </source>
</evidence>
<feature type="binding site" evidence="9">
    <location>
        <position position="193"/>
    </location>
    <ligand>
        <name>substrate</name>
    </ligand>
</feature>
<comment type="function">
    <text evidence="9">Catalyzes the stereoinversion of LL-2,6-diaminopimelate (L,L-DAP) to meso-diaminopimelate (meso-DAP), a precursor of L-lysine and an essential component of the bacterial peptidoglycan.</text>
</comment>
<dbReference type="RefSeq" id="WP_094397956.1">
    <property type="nucleotide sequence ID" value="NZ_CP016893.1"/>
</dbReference>
<gene>
    <name evidence="9" type="primary">dapF</name>
    <name evidence="10" type="ORF">Thert_03149</name>
</gene>
<dbReference type="InterPro" id="IPR001653">
    <property type="entry name" value="DAP_epimerase_DapF"/>
</dbReference>
<dbReference type="Proteomes" id="UP000214975">
    <property type="component" value="Chromosome"/>
</dbReference>
<dbReference type="Gene3D" id="3.10.310.10">
    <property type="entry name" value="Diaminopimelate Epimerase, Chain A, domain 1"/>
    <property type="match status" value="2"/>
</dbReference>
<evidence type="ECO:0000256" key="5">
    <source>
        <dbReference type="ARBA" id="ARBA00022605"/>
    </source>
</evidence>
<evidence type="ECO:0000256" key="8">
    <source>
        <dbReference type="ARBA" id="ARBA00051712"/>
    </source>
</evidence>
<evidence type="ECO:0000256" key="6">
    <source>
        <dbReference type="ARBA" id="ARBA00023154"/>
    </source>
</evidence>
<evidence type="ECO:0000256" key="4">
    <source>
        <dbReference type="ARBA" id="ARBA00022490"/>
    </source>
</evidence>
<dbReference type="PANTHER" id="PTHR31689:SF0">
    <property type="entry name" value="DIAMINOPIMELATE EPIMERASE"/>
    <property type="match status" value="1"/>
</dbReference>
<dbReference type="AlphaFoldDB" id="A0A223I2F1"/>
<evidence type="ECO:0000256" key="3">
    <source>
        <dbReference type="ARBA" id="ARBA00013080"/>
    </source>
</evidence>
<evidence type="ECO:0000313" key="10">
    <source>
        <dbReference type="EMBL" id="AST58911.1"/>
    </source>
</evidence>
<comment type="catalytic activity">
    <reaction evidence="8 9">
        <text>(2S,6S)-2,6-diaminopimelate = meso-2,6-diaminopimelate</text>
        <dbReference type="Rhea" id="RHEA:15393"/>
        <dbReference type="ChEBI" id="CHEBI:57609"/>
        <dbReference type="ChEBI" id="CHEBI:57791"/>
        <dbReference type="EC" id="5.1.1.7"/>
    </reaction>
</comment>
<keyword evidence="4 9" id="KW-0963">Cytoplasm</keyword>
<dbReference type="GO" id="GO:0009089">
    <property type="term" value="P:lysine biosynthetic process via diaminopimelate"/>
    <property type="evidence" value="ECO:0007669"/>
    <property type="project" value="UniProtKB-UniRule"/>
</dbReference>
<dbReference type="UniPathway" id="UPA00034">
    <property type="reaction ID" value="UER00025"/>
</dbReference>
<dbReference type="GO" id="GO:0008837">
    <property type="term" value="F:diaminopimelate epimerase activity"/>
    <property type="evidence" value="ECO:0007669"/>
    <property type="project" value="UniProtKB-UniRule"/>
</dbReference>
<dbReference type="EMBL" id="CP016893">
    <property type="protein sequence ID" value="AST58911.1"/>
    <property type="molecule type" value="Genomic_DNA"/>
</dbReference>
<keyword evidence="7 9" id="KW-0413">Isomerase</keyword>
<feature type="binding site" evidence="9">
    <location>
        <begin position="221"/>
        <end position="222"/>
    </location>
    <ligand>
        <name>substrate</name>
    </ligand>
</feature>
<comment type="subcellular location">
    <subcellularLocation>
        <location evidence="9">Cytoplasm</location>
    </subcellularLocation>
</comment>
<dbReference type="PROSITE" id="PS01326">
    <property type="entry name" value="DAP_EPIMERASE"/>
    <property type="match status" value="1"/>
</dbReference>
<feature type="active site" description="Proton acceptor" evidence="9">
    <location>
        <position position="220"/>
    </location>
</feature>
<evidence type="ECO:0000256" key="7">
    <source>
        <dbReference type="ARBA" id="ARBA00023235"/>
    </source>
</evidence>
<feature type="site" description="Could be important to modulate the pK values of the two catalytic cysteine residues" evidence="9">
    <location>
        <position position="162"/>
    </location>
</feature>
<reference evidence="10 11" key="1">
    <citation type="submission" date="2016-08" db="EMBL/GenBank/DDBJ databases">
        <title>A novel genetic cassette of butanologenic Thermoanaerobacterium thermosaccharolyticum that directly convert cellulose to butanol.</title>
        <authorList>
            <person name="Li T."/>
            <person name="He J."/>
        </authorList>
    </citation>
    <scope>NUCLEOTIDE SEQUENCE [LARGE SCALE GENOMIC DNA]</scope>
    <source>
        <strain evidence="10 11">TG57</strain>
    </source>
</reference>
<dbReference type="Pfam" id="PF01678">
    <property type="entry name" value="DAP_epimerase"/>
    <property type="match status" value="2"/>
</dbReference>
<comment type="caution">
    <text evidence="9">Lacks conserved residue(s) required for the propagation of feature annotation.</text>
</comment>
<evidence type="ECO:0000313" key="11">
    <source>
        <dbReference type="Proteomes" id="UP000214975"/>
    </source>
</evidence>
<name>A0A223I2F1_THETR</name>
<feature type="binding site" evidence="9">
    <location>
        <position position="11"/>
    </location>
    <ligand>
        <name>substrate</name>
    </ligand>
</feature>
<evidence type="ECO:0000256" key="9">
    <source>
        <dbReference type="HAMAP-Rule" id="MF_00197"/>
    </source>
</evidence>
<evidence type="ECO:0000256" key="1">
    <source>
        <dbReference type="ARBA" id="ARBA00005196"/>
    </source>
</evidence>
<feature type="active site" description="Proton donor" evidence="9">
    <location>
        <position position="71"/>
    </location>
</feature>
<keyword evidence="5 9" id="KW-0028">Amino-acid biosynthesis</keyword>
<sequence>MKFTKMNGLGNDFIVLENLDNEEYDYDILARKLCDRHFGIGADGLLIVEPSGIADIKMRIINSDGSEAEMCGNGARCFAKYVYENGIVKKDKMSVETLSGIIMPELIFKDDVVEKVKVHMGSPIFRTDMIPVKTDKKSFIEETIKIDGRSYIVTSLLVGVPHTIIFVNSIDENMILNIGPLIEKLQIFPRGTNVDFVKVEDDSNITVRTWERGAGLTFACGTGACASAVASALTEKTKRNVYVHFKKGDLYIEWLLDNNIYLTGIAEEVFTGEIKIV</sequence>